<comment type="caution">
    <text evidence="12">The sequence shown here is derived from an EMBL/GenBank/DDBJ whole genome shotgun (WGS) entry which is preliminary data.</text>
</comment>
<keyword evidence="12" id="KW-0378">Hydrolase</keyword>
<keyword evidence="13" id="KW-1185">Reference proteome</keyword>
<dbReference type="STRING" id="667129.HMPREF0758_5058"/>
<evidence type="ECO:0000313" key="13">
    <source>
        <dbReference type="Proteomes" id="UP000005723"/>
    </source>
</evidence>
<feature type="binding site" evidence="11">
    <location>
        <position position="200"/>
    </location>
    <ligand>
        <name>Zn(2+)</name>
        <dbReference type="ChEBI" id="CHEBI:29105"/>
    </ligand>
</feature>
<dbReference type="OrthoDB" id="9789567at2"/>
<evidence type="ECO:0000256" key="7">
    <source>
        <dbReference type="ARBA" id="ARBA00022840"/>
    </source>
</evidence>
<dbReference type="PIRSF" id="PIRSF006293">
    <property type="entry name" value="ExsB"/>
    <property type="match status" value="1"/>
</dbReference>
<keyword evidence="3 11" id="KW-0479">Metal-binding</keyword>
<evidence type="ECO:0000256" key="3">
    <source>
        <dbReference type="ARBA" id="ARBA00022723"/>
    </source>
</evidence>
<dbReference type="Gene3D" id="3.40.50.620">
    <property type="entry name" value="HUPs"/>
    <property type="match status" value="1"/>
</dbReference>
<dbReference type="PANTHER" id="PTHR42914">
    <property type="entry name" value="7-CYANO-7-DEAZAGUANINE SYNTHASE"/>
    <property type="match status" value="1"/>
</dbReference>
<evidence type="ECO:0000256" key="8">
    <source>
        <dbReference type="ARBA" id="ARBA00037993"/>
    </source>
</evidence>
<organism evidence="12 13">
    <name type="scientific">Serratia odorifera DSM 4582</name>
    <dbReference type="NCBI Taxonomy" id="667129"/>
    <lineage>
        <taxon>Bacteria</taxon>
        <taxon>Pseudomonadati</taxon>
        <taxon>Pseudomonadota</taxon>
        <taxon>Gammaproteobacteria</taxon>
        <taxon>Enterobacterales</taxon>
        <taxon>Yersiniaceae</taxon>
        <taxon>Serratia</taxon>
    </lineage>
</organism>
<dbReference type="UniPathway" id="UPA00391"/>
<evidence type="ECO:0000256" key="6">
    <source>
        <dbReference type="ARBA" id="ARBA00022833"/>
    </source>
</evidence>
<dbReference type="NCBIfam" id="NF008317">
    <property type="entry name" value="PRK11106.1"/>
    <property type="match status" value="1"/>
</dbReference>
<dbReference type="HAMAP" id="MF_01633">
    <property type="entry name" value="QueC"/>
    <property type="match status" value="1"/>
</dbReference>
<gene>
    <name evidence="12" type="primary">exsB2</name>
    <name evidence="11" type="synonym">queC</name>
    <name evidence="12" type="ORF">HMPREF0758_5058</name>
</gene>
<dbReference type="InterPro" id="IPR018317">
    <property type="entry name" value="QueC"/>
</dbReference>
<comment type="function">
    <text evidence="11">Catalyzes the ATP-dependent conversion of 7-carboxy-7-deazaguanine (CDG) to 7-cyano-7-deazaguanine (preQ(0)).</text>
</comment>
<comment type="catalytic activity">
    <reaction evidence="10 11">
        <text>7-carboxy-7-carbaguanine + NH4(+) + 2 ATP = 7-cyano-7-carbaguanine + 2 AMP + 2 diphosphate + 2 H(+)</text>
        <dbReference type="Rhea" id="RHEA:27982"/>
        <dbReference type="ChEBI" id="CHEBI:15378"/>
        <dbReference type="ChEBI" id="CHEBI:28938"/>
        <dbReference type="ChEBI" id="CHEBI:30616"/>
        <dbReference type="ChEBI" id="CHEBI:33019"/>
        <dbReference type="ChEBI" id="CHEBI:45075"/>
        <dbReference type="ChEBI" id="CHEBI:61036"/>
        <dbReference type="ChEBI" id="CHEBI:456215"/>
        <dbReference type="EC" id="6.3.4.20"/>
    </reaction>
</comment>
<dbReference type="EMBL" id="ADBY01000080">
    <property type="protein sequence ID" value="EFE93326.1"/>
    <property type="molecule type" value="Genomic_DNA"/>
</dbReference>
<evidence type="ECO:0000256" key="5">
    <source>
        <dbReference type="ARBA" id="ARBA00022785"/>
    </source>
</evidence>
<comment type="pathway">
    <text evidence="1 11">Purine metabolism; 7-cyano-7-deazaguanine biosynthesis.</text>
</comment>
<dbReference type="GO" id="GO:0016879">
    <property type="term" value="F:ligase activity, forming carbon-nitrogen bonds"/>
    <property type="evidence" value="ECO:0007669"/>
    <property type="project" value="UniProtKB-UniRule"/>
</dbReference>
<dbReference type="CDD" id="cd01995">
    <property type="entry name" value="QueC-like"/>
    <property type="match status" value="1"/>
</dbReference>
<keyword evidence="6 11" id="KW-0862">Zinc</keyword>
<dbReference type="RefSeq" id="WP_004966234.1">
    <property type="nucleotide sequence ID" value="NZ_GG753568.1"/>
</dbReference>
<dbReference type="AlphaFoldDB" id="D4EA58"/>
<dbReference type="HOGENOM" id="CLU_081854_0_0_6"/>
<evidence type="ECO:0000256" key="2">
    <source>
        <dbReference type="ARBA" id="ARBA00022598"/>
    </source>
</evidence>
<keyword evidence="4 11" id="KW-0547">Nucleotide-binding</keyword>
<proteinExistence type="inferred from homology"/>
<dbReference type="InterPro" id="IPR014729">
    <property type="entry name" value="Rossmann-like_a/b/a_fold"/>
</dbReference>
<dbReference type="GO" id="GO:0008270">
    <property type="term" value="F:zinc ion binding"/>
    <property type="evidence" value="ECO:0007669"/>
    <property type="project" value="UniProtKB-UniRule"/>
</dbReference>
<sequence length="236" mass="26250">MKNKSAVVVFSGGQDSTTCLVKALAEYDSVHCLTFDYGQRHSEEIKIAEQIAKKLNVSSHKILDVNIINELAISSLTRNEIEVPEHKKTGSEGIPSTFVPGRNIVFLTLAAIYAFQVNAEDVITGVCETDFSGYPDCRDVFVKALNNAVTLGIGKDIRFVTPLMSLNKAETWALADNMGYLELIRDDTLTCYNGVKSFGCGKCDACFLRLRGFNEYMHDKEETQKSLQKKQAYLIK</sequence>
<evidence type="ECO:0000256" key="11">
    <source>
        <dbReference type="HAMAP-Rule" id="MF_01633"/>
    </source>
</evidence>
<dbReference type="PANTHER" id="PTHR42914:SF1">
    <property type="entry name" value="7-CYANO-7-DEAZAGUANINE SYNTHASE"/>
    <property type="match status" value="1"/>
</dbReference>
<dbReference type="Proteomes" id="UP000005723">
    <property type="component" value="Unassembled WGS sequence"/>
</dbReference>
<dbReference type="Pfam" id="PF06508">
    <property type="entry name" value="QueC"/>
    <property type="match status" value="1"/>
</dbReference>
<name>D4EA58_SEROD</name>
<evidence type="ECO:0000256" key="9">
    <source>
        <dbReference type="ARBA" id="ARBA00039149"/>
    </source>
</evidence>
<feature type="binding site" evidence="11">
    <location>
        <begin position="10"/>
        <end position="20"/>
    </location>
    <ligand>
        <name>ATP</name>
        <dbReference type="ChEBI" id="CHEBI:30616"/>
    </ligand>
</feature>
<accession>D4EA58</accession>
<evidence type="ECO:0000256" key="1">
    <source>
        <dbReference type="ARBA" id="ARBA00005061"/>
    </source>
</evidence>
<keyword evidence="7 11" id="KW-0067">ATP-binding</keyword>
<dbReference type="EC" id="6.3.4.20" evidence="9 11"/>
<feature type="binding site" evidence="11">
    <location>
        <position position="191"/>
    </location>
    <ligand>
        <name>Zn(2+)</name>
        <dbReference type="ChEBI" id="CHEBI:29105"/>
    </ligand>
</feature>
<feature type="binding site" evidence="11">
    <location>
        <position position="203"/>
    </location>
    <ligand>
        <name>Zn(2+)</name>
        <dbReference type="ChEBI" id="CHEBI:29105"/>
    </ligand>
</feature>
<protein>
    <recommendedName>
        <fullName evidence="9 11">7-cyano-7-deazaguanine synthase</fullName>
        <ecNumber evidence="9 11">6.3.4.20</ecNumber>
    </recommendedName>
    <alternativeName>
        <fullName evidence="11">7-cyano-7-carbaguanine synthase</fullName>
    </alternativeName>
    <alternativeName>
        <fullName evidence="11">PreQ(0) synthase</fullName>
    </alternativeName>
    <alternativeName>
        <fullName evidence="11">Queuosine biosynthesis protein QueC</fullName>
    </alternativeName>
</protein>
<evidence type="ECO:0000313" key="12">
    <source>
        <dbReference type="EMBL" id="EFE93326.1"/>
    </source>
</evidence>
<evidence type="ECO:0000256" key="10">
    <source>
        <dbReference type="ARBA" id="ARBA00047890"/>
    </source>
</evidence>
<feature type="binding site" evidence="11">
    <location>
        <position position="206"/>
    </location>
    <ligand>
        <name>Zn(2+)</name>
        <dbReference type="ChEBI" id="CHEBI:29105"/>
    </ligand>
</feature>
<dbReference type="GO" id="GO:0008616">
    <property type="term" value="P:tRNA queuosine(34) biosynthetic process"/>
    <property type="evidence" value="ECO:0007669"/>
    <property type="project" value="UniProtKB-UniRule"/>
</dbReference>
<dbReference type="GO" id="GO:0005524">
    <property type="term" value="F:ATP binding"/>
    <property type="evidence" value="ECO:0007669"/>
    <property type="project" value="UniProtKB-UniRule"/>
</dbReference>
<comment type="cofactor">
    <cofactor evidence="11">
        <name>Zn(2+)</name>
        <dbReference type="ChEBI" id="CHEBI:29105"/>
    </cofactor>
    <text evidence="11">Binds 1 zinc ion per subunit.</text>
</comment>
<dbReference type="NCBIfam" id="TIGR00364">
    <property type="entry name" value="7-cyano-7-deazaguanine synthase QueC"/>
    <property type="match status" value="1"/>
</dbReference>
<dbReference type="GO" id="GO:0016787">
    <property type="term" value="F:hydrolase activity"/>
    <property type="evidence" value="ECO:0007669"/>
    <property type="project" value="UniProtKB-KW"/>
</dbReference>
<keyword evidence="5 11" id="KW-0671">Queuosine biosynthesis</keyword>
<keyword evidence="2 11" id="KW-0436">Ligase</keyword>
<evidence type="ECO:0000256" key="4">
    <source>
        <dbReference type="ARBA" id="ARBA00022741"/>
    </source>
</evidence>
<comment type="similarity">
    <text evidence="8 11">Belongs to the QueC family.</text>
</comment>
<dbReference type="SUPFAM" id="SSF52402">
    <property type="entry name" value="Adenine nucleotide alpha hydrolases-like"/>
    <property type="match status" value="1"/>
</dbReference>
<reference evidence="12 13" key="1">
    <citation type="submission" date="2010-01" db="EMBL/GenBank/DDBJ databases">
        <authorList>
            <person name="Muzny D."/>
            <person name="Qin X."/>
            <person name="Deng J."/>
            <person name="Jiang H."/>
            <person name="Liu Y."/>
            <person name="Qu J."/>
            <person name="Song X.-Z."/>
            <person name="Zhang L."/>
            <person name="Thornton R."/>
            <person name="Coyle M."/>
            <person name="Francisco L."/>
            <person name="Jackson L."/>
            <person name="Javaid M."/>
            <person name="Korchina V."/>
            <person name="Kovar C."/>
            <person name="Mata R."/>
            <person name="Mathew T."/>
            <person name="Ngo R."/>
            <person name="Nguyen L."/>
            <person name="Nguyen N."/>
            <person name="Okwuonu G."/>
            <person name="Ongeri F."/>
            <person name="Pham C."/>
            <person name="Simmons D."/>
            <person name="Wilczek-Boney K."/>
            <person name="Hale W."/>
            <person name="Jakkamsetti A."/>
            <person name="Pham P."/>
            <person name="Ruth R."/>
            <person name="San Lucas F."/>
            <person name="Warren J."/>
            <person name="Zhang J."/>
            <person name="Zhao Z."/>
            <person name="Zhou C."/>
            <person name="Zhu D."/>
            <person name="Lee S."/>
            <person name="Bess C."/>
            <person name="Blankenburg K."/>
            <person name="Forbes L."/>
            <person name="Fu Q."/>
            <person name="Gubbala S."/>
            <person name="Hirani K."/>
            <person name="Jayaseelan J.C."/>
            <person name="Lara F."/>
            <person name="Munidasa M."/>
            <person name="Palculict T."/>
            <person name="Patil S."/>
            <person name="Pu L.-L."/>
            <person name="Saada N."/>
            <person name="Tang L."/>
            <person name="Weissenberger G."/>
            <person name="Zhu Y."/>
            <person name="Hemphill L."/>
            <person name="Shang Y."/>
            <person name="Youmans B."/>
            <person name="Ayvaz T."/>
            <person name="Ross M."/>
            <person name="Santibanez J."/>
            <person name="Aqrawi P."/>
            <person name="Gross S."/>
            <person name="Joshi V."/>
            <person name="Fowler G."/>
            <person name="Nazareth L."/>
            <person name="Reid J."/>
            <person name="Worley K."/>
            <person name="Petrosino J."/>
            <person name="Highlander S."/>
            <person name="Gibbs R."/>
        </authorList>
    </citation>
    <scope>NUCLEOTIDE SEQUENCE [LARGE SCALE GENOMIC DNA]</scope>
    <source>
        <strain evidence="12 13">DSM 4582</strain>
    </source>
</reference>